<sequence>MPADRLFQPLKVGTMDLKQRVVMAPCTRFRANNKHEILPMAAQYYAERGCVPGTLLITEATLTSKQAGTFDNVPGIWSQAQIDAWKVVTNAVHEKGSYIYVQLWHLGRTADPKASEKEGITIKSSSAAPLGEGFGTPKEMTVEEIKETVEEYAQAARNAIEAGFDGVEIHAAHGFLIDQFLQDKCNQRTDSYGGSIENRSRFGVEVTQAVVDAVGAEKTGLRLNPYSDLHGMKMDDPIPQFTDIIKKLNVFNLAYLHLVEPRVADADNIEPAESMEPFESTKPTESIEPLLPHFNGTLVISGGFKLHNTKEYVEKHKDRDIIIAFGRHFISTPDLVFRLQKGIEFNPYDRETFYFPESEKGFNDYSFSNEWKAAQAP</sequence>
<organism evidence="2 3">
    <name type="scientific">Bipolaris victoriae (strain FI3)</name>
    <name type="common">Victoria blight of oats agent</name>
    <name type="synonym">Cochliobolus victoriae</name>
    <dbReference type="NCBI Taxonomy" id="930091"/>
    <lineage>
        <taxon>Eukaryota</taxon>
        <taxon>Fungi</taxon>
        <taxon>Dikarya</taxon>
        <taxon>Ascomycota</taxon>
        <taxon>Pezizomycotina</taxon>
        <taxon>Dothideomycetes</taxon>
        <taxon>Pleosporomycetidae</taxon>
        <taxon>Pleosporales</taxon>
        <taxon>Pleosporineae</taxon>
        <taxon>Pleosporaceae</taxon>
        <taxon>Bipolaris</taxon>
    </lineage>
</organism>
<keyword evidence="3" id="KW-1185">Reference proteome</keyword>
<dbReference type="SUPFAM" id="SSF51395">
    <property type="entry name" value="FMN-linked oxidoreductases"/>
    <property type="match status" value="1"/>
</dbReference>
<dbReference type="GeneID" id="26259001"/>
<dbReference type="RefSeq" id="XP_014560531.1">
    <property type="nucleotide sequence ID" value="XM_014705045.1"/>
</dbReference>
<dbReference type="CDD" id="cd02933">
    <property type="entry name" value="OYE_like_FMN"/>
    <property type="match status" value="1"/>
</dbReference>
<feature type="domain" description="NADH:flavin oxidoreductase/NADH oxidase N-terminal" evidence="1">
    <location>
        <begin position="6"/>
        <end position="344"/>
    </location>
</feature>
<dbReference type="HOGENOM" id="CLU_012153_0_0_1"/>
<evidence type="ECO:0000313" key="3">
    <source>
        <dbReference type="Proteomes" id="UP000054337"/>
    </source>
</evidence>
<reference evidence="2 3" key="1">
    <citation type="journal article" date="2013" name="PLoS Genet.">
        <title>Comparative genome structure, secondary metabolite, and effector coding capacity across Cochliobolus pathogens.</title>
        <authorList>
            <person name="Condon B.J."/>
            <person name="Leng Y."/>
            <person name="Wu D."/>
            <person name="Bushley K.E."/>
            <person name="Ohm R.A."/>
            <person name="Otillar R."/>
            <person name="Martin J."/>
            <person name="Schackwitz W."/>
            <person name="Grimwood J."/>
            <person name="MohdZainudin N."/>
            <person name="Xue C."/>
            <person name="Wang R."/>
            <person name="Manning V.A."/>
            <person name="Dhillon B."/>
            <person name="Tu Z.J."/>
            <person name="Steffenson B.J."/>
            <person name="Salamov A."/>
            <person name="Sun H."/>
            <person name="Lowry S."/>
            <person name="LaButti K."/>
            <person name="Han J."/>
            <person name="Copeland A."/>
            <person name="Lindquist E."/>
            <person name="Barry K."/>
            <person name="Schmutz J."/>
            <person name="Baker S.E."/>
            <person name="Ciuffetti L.M."/>
            <person name="Grigoriev I.V."/>
            <person name="Zhong S."/>
            <person name="Turgeon B.G."/>
        </authorList>
    </citation>
    <scope>NUCLEOTIDE SEQUENCE [LARGE SCALE GENOMIC DNA]</scope>
    <source>
        <strain evidence="2 3">FI3</strain>
    </source>
</reference>
<dbReference type="InterPro" id="IPR001155">
    <property type="entry name" value="OxRdtase_FMN_N"/>
</dbReference>
<protein>
    <recommendedName>
        <fullName evidence="1">NADH:flavin oxidoreductase/NADH oxidase N-terminal domain-containing protein</fullName>
    </recommendedName>
</protein>
<dbReference type="FunFam" id="3.20.20.70:FF:000138">
    <property type="entry name" value="NADPH dehydrogenase 1"/>
    <property type="match status" value="1"/>
</dbReference>
<accession>W7ES88</accession>
<dbReference type="OrthoDB" id="276546at2759"/>
<dbReference type="EMBL" id="KI968702">
    <property type="protein sequence ID" value="EUN30946.1"/>
    <property type="molecule type" value="Genomic_DNA"/>
</dbReference>
<evidence type="ECO:0000259" key="1">
    <source>
        <dbReference type="Pfam" id="PF00724"/>
    </source>
</evidence>
<dbReference type="PANTHER" id="PTHR22893">
    <property type="entry name" value="NADH OXIDOREDUCTASE-RELATED"/>
    <property type="match status" value="1"/>
</dbReference>
<proteinExistence type="predicted"/>
<name>W7ES88_BIPV3</name>
<dbReference type="GO" id="GO:0010181">
    <property type="term" value="F:FMN binding"/>
    <property type="evidence" value="ECO:0007669"/>
    <property type="project" value="InterPro"/>
</dbReference>
<gene>
    <name evidence="2" type="ORF">COCVIDRAFT_89328</name>
</gene>
<dbReference type="InterPro" id="IPR045247">
    <property type="entry name" value="Oye-like"/>
</dbReference>
<dbReference type="AlphaFoldDB" id="W7ES88"/>
<dbReference type="Proteomes" id="UP000054337">
    <property type="component" value="Unassembled WGS sequence"/>
</dbReference>
<dbReference type="Pfam" id="PF00724">
    <property type="entry name" value="Oxidored_FMN"/>
    <property type="match status" value="1"/>
</dbReference>
<dbReference type="Gene3D" id="3.20.20.70">
    <property type="entry name" value="Aldolase class I"/>
    <property type="match status" value="1"/>
</dbReference>
<dbReference type="InterPro" id="IPR013785">
    <property type="entry name" value="Aldolase_TIM"/>
</dbReference>
<dbReference type="PANTHER" id="PTHR22893:SF91">
    <property type="entry name" value="NADPH DEHYDROGENASE 2-RELATED"/>
    <property type="match status" value="1"/>
</dbReference>
<evidence type="ECO:0000313" key="2">
    <source>
        <dbReference type="EMBL" id="EUN30946.1"/>
    </source>
</evidence>
<dbReference type="GO" id="GO:0003959">
    <property type="term" value="F:NADPH dehydrogenase activity"/>
    <property type="evidence" value="ECO:0007669"/>
    <property type="project" value="TreeGrafter"/>
</dbReference>